<keyword evidence="13 16" id="KW-1015">Disulfide bond</keyword>
<keyword evidence="14 17" id="KW-0739">Sodium transport</keyword>
<dbReference type="AlphaFoldDB" id="A0A7R8XL59"/>
<organism evidence="21">
    <name type="scientific">Darwinula stevensoni</name>
    <dbReference type="NCBI Taxonomy" id="69355"/>
    <lineage>
        <taxon>Eukaryota</taxon>
        <taxon>Metazoa</taxon>
        <taxon>Ecdysozoa</taxon>
        <taxon>Arthropoda</taxon>
        <taxon>Crustacea</taxon>
        <taxon>Oligostraca</taxon>
        <taxon>Ostracoda</taxon>
        <taxon>Podocopa</taxon>
        <taxon>Podocopida</taxon>
        <taxon>Darwinulocopina</taxon>
        <taxon>Darwinuloidea</taxon>
        <taxon>Darwinulidae</taxon>
        <taxon>Darwinula</taxon>
    </lineage>
</organism>
<dbReference type="PROSITE" id="PS01209">
    <property type="entry name" value="LDLRA_1"/>
    <property type="match status" value="2"/>
</dbReference>
<protein>
    <recommendedName>
        <fullName evidence="20">FLYWCH-type domain-containing protein</fullName>
    </recommendedName>
</protein>
<dbReference type="Pfam" id="PF00057">
    <property type="entry name" value="Ldl_recept_a"/>
    <property type="match status" value="2"/>
</dbReference>
<feature type="region of interest" description="Disordered" evidence="18">
    <location>
        <begin position="237"/>
        <end position="326"/>
    </location>
</feature>
<dbReference type="InterPro" id="IPR023415">
    <property type="entry name" value="LDLR_class-A_CS"/>
</dbReference>
<keyword evidence="9 19" id="KW-1133">Transmembrane helix</keyword>
<feature type="disulfide bond" evidence="16">
    <location>
        <begin position="508"/>
        <end position="523"/>
    </location>
</feature>
<keyword evidence="11 17" id="KW-0406">Ion transport</keyword>
<dbReference type="PANTHER" id="PTHR11690">
    <property type="entry name" value="AMILORIDE-SENSITIVE SODIUM CHANNEL-RELATED"/>
    <property type="match status" value="1"/>
</dbReference>
<evidence type="ECO:0000256" key="19">
    <source>
        <dbReference type="SAM" id="Phobius"/>
    </source>
</evidence>
<feature type="compositionally biased region" description="Polar residues" evidence="18">
    <location>
        <begin position="279"/>
        <end position="303"/>
    </location>
</feature>
<keyword evidence="22" id="KW-1185">Reference proteome</keyword>
<evidence type="ECO:0000256" key="11">
    <source>
        <dbReference type="ARBA" id="ARBA00023065"/>
    </source>
</evidence>
<evidence type="ECO:0000256" key="16">
    <source>
        <dbReference type="PROSITE-ProRule" id="PRU00124"/>
    </source>
</evidence>
<keyword evidence="7" id="KW-0863">Zinc-finger</keyword>
<evidence type="ECO:0000256" key="8">
    <source>
        <dbReference type="ARBA" id="ARBA00022833"/>
    </source>
</evidence>
<evidence type="ECO:0000256" key="14">
    <source>
        <dbReference type="ARBA" id="ARBA00023201"/>
    </source>
</evidence>
<accession>A0A7R8XL59</accession>
<comment type="similarity">
    <text evidence="2 17">Belongs to the amiloride-sensitive sodium channel (TC 1.A.6) family.</text>
</comment>
<gene>
    <name evidence="21" type="ORF">DSTB1V02_LOCUS8995</name>
</gene>
<feature type="disulfide bond" evidence="16">
    <location>
        <begin position="548"/>
        <end position="563"/>
    </location>
</feature>
<dbReference type="InterPro" id="IPR002172">
    <property type="entry name" value="LDrepeatLR_classA_rpt"/>
</dbReference>
<feature type="domain" description="FLYWCH-type" evidence="20">
    <location>
        <begin position="8"/>
        <end position="53"/>
    </location>
</feature>
<reference evidence="21" key="1">
    <citation type="submission" date="2020-11" db="EMBL/GenBank/DDBJ databases">
        <authorList>
            <person name="Tran Van P."/>
        </authorList>
    </citation>
    <scope>NUCLEOTIDE SEQUENCE</scope>
</reference>
<proteinExistence type="inferred from homology"/>
<dbReference type="Gene3D" id="2.20.25.240">
    <property type="match status" value="1"/>
</dbReference>
<comment type="caution">
    <text evidence="16">Lacks conserved residue(s) required for the propagation of feature annotation.</text>
</comment>
<evidence type="ECO:0000313" key="22">
    <source>
        <dbReference type="Proteomes" id="UP000677054"/>
    </source>
</evidence>
<evidence type="ECO:0000256" key="5">
    <source>
        <dbReference type="ARBA" id="ARBA00022692"/>
    </source>
</evidence>
<keyword evidence="10" id="KW-0915">Sodium</keyword>
<feature type="region of interest" description="Disordered" evidence="18">
    <location>
        <begin position="353"/>
        <end position="374"/>
    </location>
</feature>
<evidence type="ECO:0000313" key="21">
    <source>
        <dbReference type="EMBL" id="CAD7249196.1"/>
    </source>
</evidence>
<dbReference type="Pfam" id="PF00858">
    <property type="entry name" value="ASC"/>
    <property type="match status" value="2"/>
</dbReference>
<dbReference type="CDD" id="cd00112">
    <property type="entry name" value="LDLa"/>
    <property type="match status" value="3"/>
</dbReference>
<dbReference type="Gene3D" id="4.10.400.10">
    <property type="entry name" value="Low-density Lipoprotein Receptor"/>
    <property type="match status" value="2"/>
</dbReference>
<evidence type="ECO:0000256" key="17">
    <source>
        <dbReference type="RuleBase" id="RU000679"/>
    </source>
</evidence>
<dbReference type="GO" id="GO:0008270">
    <property type="term" value="F:zinc ion binding"/>
    <property type="evidence" value="ECO:0007669"/>
    <property type="project" value="UniProtKB-KW"/>
</dbReference>
<dbReference type="EMBL" id="LR901690">
    <property type="protein sequence ID" value="CAD7249196.1"/>
    <property type="molecule type" value="Genomic_DNA"/>
</dbReference>
<dbReference type="PRINTS" id="PR00261">
    <property type="entry name" value="LDLRECEPTOR"/>
</dbReference>
<evidence type="ECO:0000256" key="2">
    <source>
        <dbReference type="ARBA" id="ARBA00007193"/>
    </source>
</evidence>
<dbReference type="PANTHER" id="PTHR11690:SF248">
    <property type="entry name" value="PICKPOCKET 17, ISOFORM A"/>
    <property type="match status" value="1"/>
</dbReference>
<dbReference type="SMART" id="SM00192">
    <property type="entry name" value="LDLa"/>
    <property type="match status" value="3"/>
</dbReference>
<evidence type="ECO:0000256" key="15">
    <source>
        <dbReference type="ARBA" id="ARBA00023303"/>
    </source>
</evidence>
<keyword evidence="3 17" id="KW-0813">Transport</keyword>
<sequence>MAALQFRITQRGHRKVLIDGCIYQLDKKLEPKTYWRCEDRACTARLHSVGDIIVMQESKMEFPAVTVCSFNVLSRYAVEREMEILSPRMVALLDSEKKLRGGESYADLDPSKTELCLDDYLWMDTAAGMDPSGLTRLQVQDLCDQLRSKPTRSTVGNSEVSDIKRAALEPACTVVSPTEGSNQFQSNEWSGSDSFYHNPPKEFFYLNPCWKNLFDENPLESFEDHWHLLPNDNATDHTTNNATDHTANNTDSLSWSGLSNSSSSNNSATWTNSSPSPAQGNSIGSERQNTENLLLLPSTSSFATDPPPFAARKKRSDRERPQATFELQQDVRRKLVDGYLRAVFHQVAKEAREAVEKAHPREKRSTGKRQPFDRPRSAIRPAFQFLPCLFLVLGDSDLLGCNETGANCTGDVAARCLENMTVVIHPKVFAEVCGEARKVPCLNDAVESGPSINIYCIDIAQVCDGRINCLDQSDETFVCDQFKSICEAMNDSFTCANGRECLHGEQRCDGLPDCKDGSDEFNCTEYCEGLGAFGCTTRGGCISKDKRCNSVFDCPDMSDETHCQVEIYTKHDEGCNCDQVCVRRPTGSDYCYEKNYVTGDFGQTIAQSRTKDMSDLLQIYSPDRDEVQKYGIDGKQLIVSCSFDNRDCSYKDFHQWQSDDYGNCFTFNSPFLEKYVTNSDGVYVKQDVIPRYTSNFGFQHGLRLALDLKVQDTFSILARNKGARVVIHPRSQLPFPEGEGFNIPPGILTTASLRRACRKVCAEGWYREICGCKDSVNPLFDSLNDMPRCNPLNISQYACLIEVETQFFAQELSCKCPPACTEVRYDPTISQVLPNENFLYALSFFKRLQFGTDVCSSPDTDRNTVYLHVYFEGSTFTLIQESPAYTWVTLVSNLGGSIGLFVGLSLITVVEVVVIFVEFISFCCFKHRQRVRNGKNSKEHLMDVATMSHAAPTTSHSVVYPIGENRKELQETGMQTLVHMSPFFVNPSLERKFGSLSQRHTGQLWLNRSKADYPNGPTHPNVEISSDETEIRVWQSDDYGNCFTFNSPFLEKYVTNSDGVYVKQDVIPRYMSNFGFQHGLRLSLDLNVQDTFSVLARYKGARVVIHSRSQLPFPGGEGFNIPPGIITTASLRRLSVGRRASRACEDIRRVGSPYGDCMDWDWIHLGNYSQPACMKVCAESWYREICGCKERVNPLFDNLNDMPRCNPLNISQ</sequence>
<comment type="subcellular location">
    <subcellularLocation>
        <location evidence="1">Membrane</location>
        <topology evidence="1">Multi-pass membrane protein</topology>
    </subcellularLocation>
</comment>
<keyword evidence="5 17" id="KW-0812">Transmembrane</keyword>
<dbReference type="OrthoDB" id="10064773at2759"/>
<evidence type="ECO:0000256" key="4">
    <source>
        <dbReference type="ARBA" id="ARBA00022461"/>
    </source>
</evidence>
<feature type="transmembrane region" description="Helical" evidence="19">
    <location>
        <begin position="898"/>
        <end position="925"/>
    </location>
</feature>
<dbReference type="GO" id="GO:0015280">
    <property type="term" value="F:ligand-gated sodium channel activity"/>
    <property type="evidence" value="ECO:0007669"/>
    <property type="project" value="TreeGrafter"/>
</dbReference>
<dbReference type="EMBL" id="CAJPEV010002173">
    <property type="protein sequence ID" value="CAG0895980.1"/>
    <property type="molecule type" value="Genomic_DNA"/>
</dbReference>
<dbReference type="Proteomes" id="UP000677054">
    <property type="component" value="Unassembled WGS sequence"/>
</dbReference>
<evidence type="ECO:0000256" key="18">
    <source>
        <dbReference type="SAM" id="MobiDB-lite"/>
    </source>
</evidence>
<dbReference type="InterPro" id="IPR036055">
    <property type="entry name" value="LDL_receptor-like_sf"/>
</dbReference>
<dbReference type="Gene3D" id="2.60.470.10">
    <property type="entry name" value="Acid-sensing ion channels like domains"/>
    <property type="match status" value="2"/>
</dbReference>
<name>A0A7R8XL59_9CRUS</name>
<keyword evidence="6" id="KW-0479">Metal-binding</keyword>
<evidence type="ECO:0000259" key="20">
    <source>
        <dbReference type="Pfam" id="PF04500"/>
    </source>
</evidence>
<dbReference type="InterPro" id="IPR007588">
    <property type="entry name" value="Znf_FLYWCH"/>
</dbReference>
<evidence type="ECO:0000256" key="13">
    <source>
        <dbReference type="ARBA" id="ARBA00023157"/>
    </source>
</evidence>
<evidence type="ECO:0000256" key="9">
    <source>
        <dbReference type="ARBA" id="ARBA00022989"/>
    </source>
</evidence>
<keyword evidence="15 17" id="KW-0407">Ion channel</keyword>
<dbReference type="InterPro" id="IPR001873">
    <property type="entry name" value="ENaC"/>
</dbReference>
<evidence type="ECO:0000256" key="6">
    <source>
        <dbReference type="ARBA" id="ARBA00022723"/>
    </source>
</evidence>
<evidence type="ECO:0000256" key="10">
    <source>
        <dbReference type="ARBA" id="ARBA00023053"/>
    </source>
</evidence>
<keyword evidence="8" id="KW-0862">Zinc</keyword>
<evidence type="ECO:0000256" key="3">
    <source>
        <dbReference type="ARBA" id="ARBA00022448"/>
    </source>
</evidence>
<feature type="compositionally biased region" description="Low complexity" evidence="18">
    <location>
        <begin position="237"/>
        <end position="278"/>
    </location>
</feature>
<evidence type="ECO:0000256" key="1">
    <source>
        <dbReference type="ARBA" id="ARBA00004141"/>
    </source>
</evidence>
<evidence type="ECO:0000256" key="12">
    <source>
        <dbReference type="ARBA" id="ARBA00023136"/>
    </source>
</evidence>
<keyword evidence="12 19" id="KW-0472">Membrane</keyword>
<evidence type="ECO:0000256" key="7">
    <source>
        <dbReference type="ARBA" id="ARBA00022771"/>
    </source>
</evidence>
<keyword evidence="4 17" id="KW-0894">Sodium channel</keyword>
<dbReference type="Pfam" id="PF04500">
    <property type="entry name" value="FLYWCH"/>
    <property type="match status" value="1"/>
</dbReference>
<dbReference type="PROSITE" id="PS50068">
    <property type="entry name" value="LDLRA_2"/>
    <property type="match status" value="3"/>
</dbReference>
<dbReference type="SUPFAM" id="SSF57424">
    <property type="entry name" value="LDL receptor-like module"/>
    <property type="match status" value="2"/>
</dbReference>
<dbReference type="GO" id="GO:0005886">
    <property type="term" value="C:plasma membrane"/>
    <property type="evidence" value="ECO:0007669"/>
    <property type="project" value="TreeGrafter"/>
</dbReference>